<dbReference type="SUPFAM" id="SSF63380">
    <property type="entry name" value="Riboflavin synthase domain-like"/>
    <property type="match status" value="1"/>
</dbReference>
<dbReference type="InterPro" id="IPR017927">
    <property type="entry name" value="FAD-bd_FR_type"/>
</dbReference>
<keyword evidence="12" id="KW-0496">Mitochondrion</keyword>
<comment type="cofactor">
    <cofactor evidence="1 16 17">
        <name>FAD</name>
        <dbReference type="ChEBI" id="CHEBI:57692"/>
    </cofactor>
</comment>
<evidence type="ECO:0000256" key="16">
    <source>
        <dbReference type="PIRSR" id="PIRSR601834-1"/>
    </source>
</evidence>
<dbReference type="EMBL" id="SPOI01000397">
    <property type="protein sequence ID" value="TIB27811.1"/>
    <property type="molecule type" value="Genomic_DNA"/>
</dbReference>
<comment type="subcellular location">
    <subcellularLocation>
        <location evidence="2">Mitochondrion outer membrane</location>
    </subcellularLocation>
</comment>
<keyword evidence="5 16" id="KW-0285">Flavoprotein</keyword>
<evidence type="ECO:0000313" key="20">
    <source>
        <dbReference type="EMBL" id="TIB09022.1"/>
    </source>
</evidence>
<dbReference type="InterPro" id="IPR039261">
    <property type="entry name" value="FNR_nucleotide-bd"/>
</dbReference>
<evidence type="ECO:0000256" key="5">
    <source>
        <dbReference type="ARBA" id="ARBA00022630"/>
    </source>
</evidence>
<dbReference type="PROSITE" id="PS51384">
    <property type="entry name" value="FAD_FR"/>
    <property type="match status" value="1"/>
</dbReference>
<dbReference type="Gene3D" id="2.40.30.10">
    <property type="entry name" value="Translation factors"/>
    <property type="match status" value="1"/>
</dbReference>
<evidence type="ECO:0000256" key="4">
    <source>
        <dbReference type="ARBA" id="ARBA00006105"/>
    </source>
</evidence>
<keyword evidence="6 18" id="KW-0812">Transmembrane</keyword>
<dbReference type="SUPFAM" id="SSF52343">
    <property type="entry name" value="Ferredoxin reductase-like, C-terminal NADP-linked domain"/>
    <property type="match status" value="1"/>
</dbReference>
<evidence type="ECO:0000256" key="10">
    <source>
        <dbReference type="ARBA" id="ARBA00023002"/>
    </source>
</evidence>
<dbReference type="OrthoDB" id="432685at2759"/>
<feature type="transmembrane region" description="Helical" evidence="18">
    <location>
        <begin position="12"/>
        <end position="33"/>
    </location>
</feature>
<evidence type="ECO:0000256" key="3">
    <source>
        <dbReference type="ARBA" id="ARBA00005156"/>
    </source>
</evidence>
<dbReference type="Proteomes" id="UP000306954">
    <property type="component" value="Unassembled WGS sequence"/>
</dbReference>
<protein>
    <recommendedName>
        <fullName evidence="17">NADH-cytochrome b5 reductase</fullName>
        <ecNumber evidence="17">1.6.2.2</ecNumber>
    </recommendedName>
</protein>
<dbReference type="Gene3D" id="3.40.50.80">
    <property type="entry name" value="Nucleotide-binding domain of ferredoxin-NADP reductase (FNR) module"/>
    <property type="match status" value="1"/>
</dbReference>
<dbReference type="InterPro" id="IPR001433">
    <property type="entry name" value="OxRdtase_FAD/NAD-bd"/>
</dbReference>
<dbReference type="Pfam" id="PF00175">
    <property type="entry name" value="NAD_binding_1"/>
    <property type="match status" value="1"/>
</dbReference>
<comment type="caution">
    <text evidence="21">The sequence shown here is derived from an EMBL/GenBank/DDBJ whole genome shotgun (WGS) entry which is preliminary data.</text>
</comment>
<keyword evidence="8 16" id="KW-0274">FAD</keyword>
<evidence type="ECO:0000313" key="21">
    <source>
        <dbReference type="EMBL" id="TIB27811.1"/>
    </source>
</evidence>
<accession>A0A4T0EVV2</accession>
<dbReference type="InterPro" id="IPR001834">
    <property type="entry name" value="CBR-like"/>
</dbReference>
<name>A0A4T0EVV2_WALIC</name>
<dbReference type="FunFam" id="2.40.30.10:FF:000032">
    <property type="entry name" value="NADH-cytochrome b5 reductase"/>
    <property type="match status" value="1"/>
</dbReference>
<organism evidence="21 23">
    <name type="scientific">Wallemia ichthyophaga</name>
    <dbReference type="NCBI Taxonomy" id="245174"/>
    <lineage>
        <taxon>Eukaryota</taxon>
        <taxon>Fungi</taxon>
        <taxon>Dikarya</taxon>
        <taxon>Basidiomycota</taxon>
        <taxon>Wallemiomycotina</taxon>
        <taxon>Wallemiomycetes</taxon>
        <taxon>Wallemiales</taxon>
        <taxon>Wallemiaceae</taxon>
        <taxon>Wallemia</taxon>
    </lineage>
</organism>
<evidence type="ECO:0000256" key="14">
    <source>
        <dbReference type="ARBA" id="ARBA00047682"/>
    </source>
</evidence>
<dbReference type="PANTHER" id="PTHR19370">
    <property type="entry name" value="NADH-CYTOCHROME B5 REDUCTASE"/>
    <property type="match status" value="1"/>
</dbReference>
<dbReference type="OMA" id="VQIFMCG"/>
<keyword evidence="10 17" id="KW-0560">Oxidoreductase</keyword>
<dbReference type="FunFam" id="3.40.50.80:FF:000019">
    <property type="entry name" value="NADH-cytochrome b5 reductase"/>
    <property type="match status" value="1"/>
</dbReference>
<evidence type="ECO:0000313" key="23">
    <source>
        <dbReference type="Proteomes" id="UP000310689"/>
    </source>
</evidence>
<evidence type="ECO:0000256" key="12">
    <source>
        <dbReference type="ARBA" id="ARBA00023128"/>
    </source>
</evidence>
<dbReference type="InterPro" id="IPR008333">
    <property type="entry name" value="Cbr1-like_FAD-bd_dom"/>
</dbReference>
<dbReference type="InterPro" id="IPR001709">
    <property type="entry name" value="Flavoprot_Pyr_Nucl_cyt_Rdtase"/>
</dbReference>
<evidence type="ECO:0000256" key="15">
    <source>
        <dbReference type="ARBA" id="ARBA00049138"/>
    </source>
</evidence>
<evidence type="ECO:0000259" key="19">
    <source>
        <dbReference type="PROSITE" id="PS51384"/>
    </source>
</evidence>
<evidence type="ECO:0000256" key="7">
    <source>
        <dbReference type="ARBA" id="ARBA00022787"/>
    </source>
</evidence>
<evidence type="ECO:0000256" key="11">
    <source>
        <dbReference type="ARBA" id="ARBA00023027"/>
    </source>
</evidence>
<dbReference type="InterPro" id="IPR017938">
    <property type="entry name" value="Riboflavin_synthase-like_b-brl"/>
</dbReference>
<feature type="binding site" evidence="16">
    <location>
        <position position="112"/>
    </location>
    <ligand>
        <name>FAD</name>
        <dbReference type="ChEBI" id="CHEBI:57692"/>
    </ligand>
</feature>
<keyword evidence="9 18" id="KW-1133">Transmembrane helix</keyword>
<feature type="binding site" evidence="16">
    <location>
        <position position="97"/>
    </location>
    <ligand>
        <name>FAD</name>
        <dbReference type="ChEBI" id="CHEBI:57692"/>
    </ligand>
</feature>
<feature type="binding site" evidence="16">
    <location>
        <position position="95"/>
    </location>
    <ligand>
        <name>FAD</name>
        <dbReference type="ChEBI" id="CHEBI:57692"/>
    </ligand>
</feature>
<dbReference type="Proteomes" id="UP000310689">
    <property type="component" value="Unassembled WGS sequence"/>
</dbReference>
<evidence type="ECO:0000313" key="22">
    <source>
        <dbReference type="Proteomes" id="UP000306954"/>
    </source>
</evidence>
<sequence length="290" mass="32199">MTEIPAIKDPYILAAVAGILIAFGLGGYLGLFTSKPKPVLDPKVFKEFPLVEKTKLSPNTALYRFGLPNKDDVLGLPIGQHISVQAEINGKQIMRSYTPTSSDDDKGYFDLVVKTYDQGNISLFLDKLKVGQNVRIRGPKGQFKYNENLTHHLGMIAGGTGITPMLQVIRAILKNPLDTTKVDLIYANVSIDDILMKKEIDHLVKQEQDNGKNRLRVLYCLNSPPASWDGGIGFVNKQMIEERFPSADKEGKVLLCGPPPMINAMKKHLDDLKYPAPRAVSKLTDQIFCF</sequence>
<dbReference type="GO" id="GO:0005741">
    <property type="term" value="C:mitochondrial outer membrane"/>
    <property type="evidence" value="ECO:0007669"/>
    <property type="project" value="UniProtKB-SubCell"/>
</dbReference>
<dbReference type="PANTHER" id="PTHR19370:SF184">
    <property type="entry name" value="NADH-CYTOCHROME B5 REDUCTASE-LIKE"/>
    <property type="match status" value="1"/>
</dbReference>
<feature type="binding site" evidence="16">
    <location>
        <position position="163"/>
    </location>
    <ligand>
        <name>FAD</name>
        <dbReference type="ChEBI" id="CHEBI:57692"/>
    </ligand>
</feature>
<feature type="binding site" evidence="16">
    <location>
        <position position="121"/>
    </location>
    <ligand>
        <name>FAD</name>
        <dbReference type="ChEBI" id="CHEBI:57692"/>
    </ligand>
</feature>
<comment type="similarity">
    <text evidence="4 17">Belongs to the flavoprotein pyridine nucleotide cytochrome reductase family.</text>
</comment>
<dbReference type="Pfam" id="PF00970">
    <property type="entry name" value="FAD_binding_6"/>
    <property type="match status" value="1"/>
</dbReference>
<dbReference type="PRINTS" id="PR00371">
    <property type="entry name" value="FPNCR"/>
</dbReference>
<comment type="catalytic activity">
    <reaction evidence="15">
        <text>2 Fe(3+)-[Dph3] + NADH = 2 Fe(2+)-[Dph3] + NAD(+) + H(+)</text>
        <dbReference type="Rhea" id="RHEA:71231"/>
        <dbReference type="Rhea" id="RHEA-COMP:18002"/>
        <dbReference type="Rhea" id="RHEA-COMP:18003"/>
        <dbReference type="ChEBI" id="CHEBI:15378"/>
        <dbReference type="ChEBI" id="CHEBI:29033"/>
        <dbReference type="ChEBI" id="CHEBI:29034"/>
        <dbReference type="ChEBI" id="CHEBI:57540"/>
        <dbReference type="ChEBI" id="CHEBI:57945"/>
        <dbReference type="ChEBI" id="CHEBI:83228"/>
    </reaction>
    <physiologicalReaction direction="left-to-right" evidence="15">
        <dbReference type="Rhea" id="RHEA:71232"/>
    </physiologicalReaction>
</comment>
<keyword evidence="11 17" id="KW-0520">NAD</keyword>
<feature type="domain" description="FAD-binding FR-type" evidence="19">
    <location>
        <begin position="43"/>
        <end position="146"/>
    </location>
</feature>
<evidence type="ECO:0000256" key="18">
    <source>
        <dbReference type="SAM" id="Phobius"/>
    </source>
</evidence>
<comment type="catalytic activity">
    <reaction evidence="14 17">
        <text>2 Fe(III)-[cytochrome b5] + NADH = 2 Fe(II)-[cytochrome b5] + NAD(+) + H(+)</text>
        <dbReference type="Rhea" id="RHEA:46680"/>
        <dbReference type="Rhea" id="RHEA-COMP:10438"/>
        <dbReference type="Rhea" id="RHEA-COMP:10439"/>
        <dbReference type="ChEBI" id="CHEBI:15378"/>
        <dbReference type="ChEBI" id="CHEBI:29033"/>
        <dbReference type="ChEBI" id="CHEBI:29034"/>
        <dbReference type="ChEBI" id="CHEBI:57540"/>
        <dbReference type="ChEBI" id="CHEBI:57945"/>
        <dbReference type="EC" id="1.6.2.2"/>
    </reaction>
</comment>
<evidence type="ECO:0000256" key="1">
    <source>
        <dbReference type="ARBA" id="ARBA00001974"/>
    </source>
</evidence>
<dbReference type="PRINTS" id="PR00406">
    <property type="entry name" value="CYTB5RDTASE"/>
</dbReference>
<comment type="pathway">
    <text evidence="3">Protein modification; peptidyl-diphthamide biosynthesis.</text>
</comment>
<dbReference type="EC" id="1.6.2.2" evidence="17"/>
<dbReference type="EMBL" id="SPOF01000048">
    <property type="protein sequence ID" value="TIB09022.1"/>
    <property type="molecule type" value="Genomic_DNA"/>
</dbReference>
<feature type="binding site" evidence="16">
    <location>
        <position position="114"/>
    </location>
    <ligand>
        <name>FAD</name>
        <dbReference type="ChEBI" id="CHEBI:57692"/>
    </ligand>
</feature>
<proteinExistence type="inferred from homology"/>
<dbReference type="AlphaFoldDB" id="A0A4T0EVV2"/>
<evidence type="ECO:0000256" key="9">
    <source>
        <dbReference type="ARBA" id="ARBA00022989"/>
    </source>
</evidence>
<dbReference type="GO" id="GO:0090524">
    <property type="term" value="F:cytochrome-b5 reductase activity, acting on NADH"/>
    <property type="evidence" value="ECO:0007669"/>
    <property type="project" value="UniProtKB-EC"/>
</dbReference>
<keyword evidence="13 18" id="KW-0472">Membrane</keyword>
<reference evidence="22 23" key="1">
    <citation type="submission" date="2019-03" db="EMBL/GenBank/DDBJ databases">
        <title>Sequencing 23 genomes of Wallemia ichthyophaga.</title>
        <authorList>
            <person name="Gostincar C."/>
        </authorList>
    </citation>
    <scope>NUCLEOTIDE SEQUENCE [LARGE SCALE GENOMIC DNA]</scope>
    <source>
        <strain evidence="21 23">EXF-6200</strain>
        <strain evidence="20 22">EXF-8621</strain>
    </source>
</reference>
<dbReference type="CDD" id="cd06183">
    <property type="entry name" value="cyt_b5_reduct_like"/>
    <property type="match status" value="1"/>
</dbReference>
<gene>
    <name evidence="21" type="ORF">E3P86_03997</name>
    <name evidence="20" type="ORF">E3P90_03434</name>
</gene>
<evidence type="ECO:0000256" key="13">
    <source>
        <dbReference type="ARBA" id="ARBA00023136"/>
    </source>
</evidence>
<feature type="binding site" evidence="16">
    <location>
        <position position="122"/>
    </location>
    <ligand>
        <name>FAD</name>
        <dbReference type="ChEBI" id="CHEBI:57692"/>
    </ligand>
</feature>
<evidence type="ECO:0000256" key="17">
    <source>
        <dbReference type="RuleBase" id="RU361226"/>
    </source>
</evidence>
<evidence type="ECO:0000256" key="8">
    <source>
        <dbReference type="ARBA" id="ARBA00022827"/>
    </source>
</evidence>
<evidence type="ECO:0000256" key="6">
    <source>
        <dbReference type="ARBA" id="ARBA00022692"/>
    </source>
</evidence>
<keyword evidence="7" id="KW-1000">Mitochondrion outer membrane</keyword>
<evidence type="ECO:0000256" key="2">
    <source>
        <dbReference type="ARBA" id="ARBA00004294"/>
    </source>
</evidence>